<evidence type="ECO:0000256" key="6">
    <source>
        <dbReference type="PROSITE-ProRule" id="PRU01362"/>
    </source>
</evidence>
<comment type="similarity">
    <text evidence="6">Belongs to the DarT ADP-ribosyltransferase family.</text>
</comment>
<feature type="binding site" evidence="6">
    <location>
        <position position="62"/>
    </location>
    <ligand>
        <name>NAD(+)</name>
        <dbReference type="ChEBI" id="CHEBI:57540"/>
    </ligand>
</feature>
<evidence type="ECO:0000256" key="3">
    <source>
        <dbReference type="ARBA" id="ARBA00022679"/>
    </source>
</evidence>
<evidence type="ECO:0000256" key="1">
    <source>
        <dbReference type="ARBA" id="ARBA00022649"/>
    </source>
</evidence>
<feature type="domain" description="DarT" evidence="7">
    <location>
        <begin position="21"/>
        <end position="212"/>
    </location>
</feature>
<sequence>MNSQPIPGATIDDLILHYGFTRLAHFTPSMNLPHIIGDGMIRSSKDLAEQSPDHFSPTDRERFDRNPDKVCCTIQYPNPYYLSDARGKREFINYPDWVCFFLNVTLLTRQGTLFAPVNAATQRGSLLRQGPDALAAMYAPDASRHGRGARHRAEVPTDLQAEVQVPGPIALSEVRGVAVPSEEAAITESARLRLLGHNPSILRWTVAPMLFDRNGLVTRLRNGGAIIDQPWHPTP</sequence>
<evidence type="ECO:0000256" key="2">
    <source>
        <dbReference type="ARBA" id="ARBA00022676"/>
    </source>
</evidence>
<dbReference type="PROSITE" id="PS52018">
    <property type="entry name" value="DART"/>
    <property type="match status" value="1"/>
</dbReference>
<protein>
    <submittedName>
        <fullName evidence="8">DUF4433 domain-containing protein</fullName>
    </submittedName>
</protein>
<comment type="caution">
    <text evidence="6">Lacks conserved residue(s) required for the propagation of feature annotation.</text>
</comment>
<feature type="active site" description="Proton acceptor" evidence="6">
    <location>
        <position position="62"/>
    </location>
</feature>
<dbReference type="AlphaFoldDB" id="A0A4R4ZI75"/>
<proteinExistence type="inferred from homology"/>
<evidence type="ECO:0000313" key="9">
    <source>
        <dbReference type="Proteomes" id="UP000295124"/>
    </source>
</evidence>
<dbReference type="GO" id="GO:0003677">
    <property type="term" value="F:DNA binding"/>
    <property type="evidence" value="ECO:0007669"/>
    <property type="project" value="UniProtKB-UniRule"/>
</dbReference>
<keyword evidence="9" id="KW-1185">Reference proteome</keyword>
<feature type="binding site" evidence="6">
    <location>
        <begin position="25"/>
        <end position="27"/>
    </location>
    <ligand>
        <name>NAD(+)</name>
        <dbReference type="ChEBI" id="CHEBI:57540"/>
    </ligand>
</feature>
<dbReference type="GO" id="GO:0016779">
    <property type="term" value="F:nucleotidyltransferase activity"/>
    <property type="evidence" value="ECO:0007669"/>
    <property type="project" value="UniProtKB-UniRule"/>
</dbReference>
<comment type="catalytic activity">
    <reaction evidence="6">
        <text>a thymidine in DNA + NAD(+) = an N-(ADP-alpha-D-ribosyl)-thymidine in DNA + nicotinamide + H(+)</text>
        <dbReference type="Rhea" id="RHEA:71651"/>
        <dbReference type="Rhea" id="RHEA-COMP:13556"/>
        <dbReference type="Rhea" id="RHEA-COMP:18051"/>
        <dbReference type="ChEBI" id="CHEBI:15378"/>
        <dbReference type="ChEBI" id="CHEBI:17154"/>
        <dbReference type="ChEBI" id="CHEBI:57540"/>
        <dbReference type="ChEBI" id="CHEBI:137386"/>
        <dbReference type="ChEBI" id="CHEBI:191199"/>
    </reaction>
</comment>
<evidence type="ECO:0000256" key="5">
    <source>
        <dbReference type="ARBA" id="ARBA00023125"/>
    </source>
</evidence>
<keyword evidence="1 6" id="KW-1277">Toxin-antitoxin system</keyword>
<dbReference type="OrthoDB" id="2052979at2"/>
<feature type="active site" evidence="6">
    <location>
        <position position="162"/>
    </location>
</feature>
<dbReference type="Pfam" id="PF14487">
    <property type="entry name" value="DarT"/>
    <property type="match status" value="1"/>
</dbReference>
<name>A0A4R4ZI75_9ACTN</name>
<dbReference type="GO" id="GO:0016757">
    <property type="term" value="F:glycosyltransferase activity"/>
    <property type="evidence" value="ECO:0007669"/>
    <property type="project" value="UniProtKB-UniRule"/>
</dbReference>
<dbReference type="EMBL" id="SMKX01000075">
    <property type="protein sequence ID" value="TDD57414.1"/>
    <property type="molecule type" value="Genomic_DNA"/>
</dbReference>
<evidence type="ECO:0000259" key="7">
    <source>
        <dbReference type="PROSITE" id="PS52018"/>
    </source>
</evidence>
<comment type="caution">
    <text evidence="8">The sequence shown here is derived from an EMBL/GenBank/DDBJ whole genome shotgun (WGS) entry which is preliminary data.</text>
</comment>
<reference evidence="8 9" key="1">
    <citation type="submission" date="2019-03" db="EMBL/GenBank/DDBJ databases">
        <title>Draft genome sequences of novel Actinobacteria.</title>
        <authorList>
            <person name="Sahin N."/>
            <person name="Ay H."/>
            <person name="Saygin H."/>
        </authorList>
    </citation>
    <scope>NUCLEOTIDE SEQUENCE [LARGE SCALE GENOMIC DNA]</scope>
    <source>
        <strain evidence="8 9">JCM 13523</strain>
    </source>
</reference>
<gene>
    <name evidence="8" type="ORF">E1263_23880</name>
</gene>
<accession>A0A4R4ZI75</accession>
<dbReference type="Proteomes" id="UP000295124">
    <property type="component" value="Unassembled WGS sequence"/>
</dbReference>
<keyword evidence="3 6" id="KW-0808">Transferase</keyword>
<dbReference type="InterPro" id="IPR029494">
    <property type="entry name" value="DarT"/>
</dbReference>
<organism evidence="8 9">
    <name type="scientific">Kribbella antibiotica</name>
    <dbReference type="NCBI Taxonomy" id="190195"/>
    <lineage>
        <taxon>Bacteria</taxon>
        <taxon>Bacillati</taxon>
        <taxon>Actinomycetota</taxon>
        <taxon>Actinomycetes</taxon>
        <taxon>Propionibacteriales</taxon>
        <taxon>Kribbellaceae</taxon>
        <taxon>Kribbella</taxon>
    </lineage>
</organism>
<keyword evidence="5 6" id="KW-0238">DNA-binding</keyword>
<evidence type="ECO:0000313" key="8">
    <source>
        <dbReference type="EMBL" id="TDD57414.1"/>
    </source>
</evidence>
<evidence type="ECO:0000256" key="4">
    <source>
        <dbReference type="ARBA" id="ARBA00022695"/>
    </source>
</evidence>
<keyword evidence="2 6" id="KW-0328">Glycosyltransferase</keyword>
<keyword evidence="4 6" id="KW-0548">Nucleotidyltransferase</keyword>
<dbReference type="RefSeq" id="WP_132171042.1">
    <property type="nucleotide sequence ID" value="NZ_SMKX01000075.1"/>
</dbReference>